<evidence type="ECO:0008006" key="3">
    <source>
        <dbReference type="Google" id="ProtNLM"/>
    </source>
</evidence>
<gene>
    <name evidence="2" type="ORF">DM035_21440</name>
</gene>
<protein>
    <recommendedName>
        <fullName evidence="3">Phage protein</fullName>
    </recommendedName>
</protein>
<name>A0A5U6MFJ3_SALET</name>
<proteinExistence type="predicted"/>
<organism evidence="2">
    <name type="scientific">Salmonella enterica subsp. enterica serovar Kottbus</name>
    <dbReference type="NCBI Taxonomy" id="224727"/>
    <lineage>
        <taxon>Bacteria</taxon>
        <taxon>Pseudomonadati</taxon>
        <taxon>Pseudomonadota</taxon>
        <taxon>Gammaproteobacteria</taxon>
        <taxon>Enterobacterales</taxon>
        <taxon>Enterobacteriaceae</taxon>
        <taxon>Salmonella</taxon>
    </lineage>
</organism>
<dbReference type="AlphaFoldDB" id="A0A5U6MFJ3"/>
<dbReference type="EMBL" id="AAGQTM010000027">
    <property type="protein sequence ID" value="EBQ9796696.1"/>
    <property type="molecule type" value="Genomic_DNA"/>
</dbReference>
<sequence>MDENIVLRLNGAGAGFITVQIPDAEGSLRGKQIELSIGYNDQPVKWFSGYVESDSHTGQKLRKLMVREAAAILQYPLNVSMQHPTLKQVTKHIEDATGLRVQLPDADYTSTPIPHLTHNGNGYQLMALLGRAFSIPDYVWYPSIDGIIYAGSFADCRFAKRPAQLPVDITKGAHGANGWTIQTIPVMRPGVVMNGHRINQVQLQGDSMIISWSDGRQSPMQRQIEALYPELGNKTHLPRMGRVISPTESTILGDLHDEFRPHYAVNVQLLDENGNPAKDTPVYNAVPVPVPLAGSESGIFQYPPAGTLVTLAHVDGRPDKPIITGTHASGQSLPNIKPGEQLQQQRAEVFQRVHPDGTWQRETDQAIREKSTDRTIENTTETRTSTTRNITVKANSTMTVLGTHKLMSGHIQHIADGDYAVAATKKLMQHAESAELDITRTWTTTAQNATHNVAQTLEEKIGQIKKSVAGQMQQIVAPQVWFGSSTINTLNLMLELCDTVQQLAQQTAQHTHTNNGSSQPTNSGSISATASTAGNLKAKYSTVIKQ</sequence>
<feature type="compositionally biased region" description="Low complexity" evidence="1">
    <location>
        <begin position="521"/>
        <end position="530"/>
    </location>
</feature>
<dbReference type="Gene3D" id="2.40.50.230">
    <property type="entry name" value="Gp5 N-terminal domain"/>
    <property type="match status" value="1"/>
</dbReference>
<feature type="region of interest" description="Disordered" evidence="1">
    <location>
        <begin position="508"/>
        <end position="530"/>
    </location>
</feature>
<accession>A0A5U6MFJ3</accession>
<comment type="caution">
    <text evidence="2">The sequence shown here is derived from an EMBL/GenBank/DDBJ whole genome shotgun (WGS) entry which is preliminary data.</text>
</comment>
<reference evidence="2" key="1">
    <citation type="submission" date="2018-06" db="EMBL/GenBank/DDBJ databases">
        <authorList>
            <person name="Ashton P.M."/>
            <person name="Dallman T."/>
            <person name="Nair S."/>
            <person name="De Pinna E."/>
            <person name="Peters T."/>
            <person name="Grant K."/>
        </authorList>
    </citation>
    <scope>NUCLEOTIDE SEQUENCE</scope>
    <source>
        <strain evidence="2">430336</strain>
    </source>
</reference>
<dbReference type="SUPFAM" id="SSF69255">
    <property type="entry name" value="gp5 N-terminal domain-like"/>
    <property type="match status" value="1"/>
</dbReference>
<dbReference type="InterPro" id="IPR037026">
    <property type="entry name" value="Vgr_OB-fold_dom_sf"/>
</dbReference>
<evidence type="ECO:0000256" key="1">
    <source>
        <dbReference type="SAM" id="MobiDB-lite"/>
    </source>
</evidence>
<dbReference type="SUPFAM" id="SSF69349">
    <property type="entry name" value="Phage fibre proteins"/>
    <property type="match status" value="1"/>
</dbReference>
<evidence type="ECO:0000313" key="2">
    <source>
        <dbReference type="EMBL" id="EBQ9796696.1"/>
    </source>
</evidence>